<protein>
    <recommendedName>
        <fullName evidence="4">Fido domain-containing protein</fullName>
    </recommendedName>
</protein>
<dbReference type="SUPFAM" id="SSF140931">
    <property type="entry name" value="Fic-like"/>
    <property type="match status" value="1"/>
</dbReference>
<dbReference type="InterPro" id="IPR036597">
    <property type="entry name" value="Fido-like_dom_sf"/>
</dbReference>
<evidence type="ECO:0000256" key="3">
    <source>
        <dbReference type="PIRSR" id="PIRSR640198-3"/>
    </source>
</evidence>
<evidence type="ECO:0000313" key="5">
    <source>
        <dbReference type="EMBL" id="VVQ28410.1"/>
    </source>
</evidence>
<feature type="active site" evidence="1">
    <location>
        <position position="197"/>
    </location>
</feature>
<feature type="site" description="Important for autoinhibition of adenylyltransferase activity" evidence="3">
    <location>
        <position position="74"/>
    </location>
</feature>
<feature type="binding site" evidence="2">
    <location>
        <begin position="201"/>
        <end position="208"/>
    </location>
    <ligand>
        <name>ATP</name>
        <dbReference type="ChEBI" id="CHEBI:30616"/>
    </ligand>
</feature>
<evidence type="ECO:0000259" key="4">
    <source>
        <dbReference type="PROSITE" id="PS51459"/>
    </source>
</evidence>
<dbReference type="Proteomes" id="UP000325645">
    <property type="component" value="Unassembled WGS sequence"/>
</dbReference>
<accession>A0A5E7W0L5</accession>
<dbReference type="AlphaFoldDB" id="A0A5E7W0L5"/>
<proteinExistence type="predicted"/>
<dbReference type="PROSITE" id="PS51459">
    <property type="entry name" value="FIDO"/>
    <property type="match status" value="1"/>
</dbReference>
<name>A0A5E7W0L5_PSEFL</name>
<dbReference type="InterPro" id="IPR040198">
    <property type="entry name" value="Fido_containing"/>
</dbReference>
<evidence type="ECO:0000313" key="6">
    <source>
        <dbReference type="Proteomes" id="UP000325645"/>
    </source>
</evidence>
<dbReference type="Pfam" id="PF02661">
    <property type="entry name" value="Fic"/>
    <property type="match status" value="1"/>
</dbReference>
<evidence type="ECO:0000256" key="2">
    <source>
        <dbReference type="PIRSR" id="PIRSR640198-2"/>
    </source>
</evidence>
<organism evidence="5 6">
    <name type="scientific">Pseudomonas fluorescens</name>
    <dbReference type="NCBI Taxonomy" id="294"/>
    <lineage>
        <taxon>Bacteria</taxon>
        <taxon>Pseudomonadati</taxon>
        <taxon>Pseudomonadota</taxon>
        <taxon>Gammaproteobacteria</taxon>
        <taxon>Pseudomonadales</taxon>
        <taxon>Pseudomonadaceae</taxon>
        <taxon>Pseudomonas</taxon>
    </lineage>
</organism>
<sequence length="362" mass="39892">MLPGSGIMSASVASLEKDMSRYQPPLTLTNRMLALVAGISEQIGQLAAVDERLQTPQLRRGNRIRTIQASLAIENNTLSIEQVTAVLAGQRVLGLPREIQEVRNAFAAYEAMPEWQPSNRADLLRAQELLMGGLIDDCGQFRRAGVGIYRGDKLVHMAPPPSRVAQLIEDLLAWLGDSDWHPLIISCVFHYEFEFIHPFADGNGRMGRLWQTLILSQWRPVLAYLPVEAVIREQQDAYYAALSAADQLAESTPFVEFMLQALSLALEEAALSESATDPVTDLVSDPVRKLLSALHVNGPLKISDLMTEVGLAHKATFRANYLRPALAADLIEMTNPESPSSPAQKYRLTPHGKRIAAHLKSA</sequence>
<dbReference type="PANTHER" id="PTHR13504:SF38">
    <property type="entry name" value="FIDO DOMAIN-CONTAINING PROTEIN"/>
    <property type="match status" value="1"/>
</dbReference>
<reference evidence="5 6" key="1">
    <citation type="submission" date="2019-09" db="EMBL/GenBank/DDBJ databases">
        <authorList>
            <person name="Chandra G."/>
            <person name="Truman W A."/>
        </authorList>
    </citation>
    <scope>NUCLEOTIDE SEQUENCE [LARGE SCALE GENOMIC DNA]</scope>
    <source>
        <strain evidence="5">PS943</strain>
    </source>
</reference>
<dbReference type="GO" id="GO:0005524">
    <property type="term" value="F:ATP binding"/>
    <property type="evidence" value="ECO:0007669"/>
    <property type="project" value="UniProtKB-KW"/>
</dbReference>
<dbReference type="Pfam" id="PF21247">
    <property type="entry name" value="Fic-like_C"/>
    <property type="match status" value="1"/>
</dbReference>
<evidence type="ECO:0000256" key="1">
    <source>
        <dbReference type="PIRSR" id="PIRSR640198-1"/>
    </source>
</evidence>
<dbReference type="InterPro" id="IPR003812">
    <property type="entry name" value="Fido"/>
</dbReference>
<dbReference type="PANTHER" id="PTHR13504">
    <property type="entry name" value="FIDO DOMAIN-CONTAINING PROTEIN DDB_G0283145"/>
    <property type="match status" value="1"/>
</dbReference>
<keyword evidence="2" id="KW-0547">Nucleotide-binding</keyword>
<feature type="binding site" evidence="2">
    <location>
        <begin position="238"/>
        <end position="239"/>
    </location>
    <ligand>
        <name>ATP</name>
        <dbReference type="ChEBI" id="CHEBI:30616"/>
    </ligand>
</feature>
<dbReference type="InterPro" id="IPR049514">
    <property type="entry name" value="Fic-like_C"/>
</dbReference>
<feature type="domain" description="Fido" evidence="4">
    <location>
        <begin position="118"/>
        <end position="260"/>
    </location>
</feature>
<keyword evidence="2" id="KW-0067">ATP-binding</keyword>
<dbReference type="Gene3D" id="1.10.3290.10">
    <property type="entry name" value="Fido-like domain"/>
    <property type="match status" value="1"/>
</dbReference>
<dbReference type="EMBL" id="CABVJH010000001">
    <property type="protein sequence ID" value="VVQ28410.1"/>
    <property type="molecule type" value="Genomic_DNA"/>
</dbReference>
<gene>
    <name evidence="5" type="ORF">PS943_00863</name>
</gene>